<feature type="domain" description="Methyltransferase FkbM" evidence="1">
    <location>
        <begin position="71"/>
        <end position="246"/>
    </location>
</feature>
<dbReference type="Gene3D" id="3.40.50.150">
    <property type="entry name" value="Vaccinia Virus protein VP39"/>
    <property type="match status" value="1"/>
</dbReference>
<name>A0A7S1YIQ8_9EUKA</name>
<dbReference type="InterPro" id="IPR006342">
    <property type="entry name" value="FkbM_mtfrase"/>
</dbReference>
<dbReference type="InterPro" id="IPR052514">
    <property type="entry name" value="SAM-dependent_MTase"/>
</dbReference>
<accession>A0A7S1YIQ8</accession>
<dbReference type="PANTHER" id="PTHR34203:SF13">
    <property type="entry name" value="EXPRESSED PROTEIN"/>
    <property type="match status" value="1"/>
</dbReference>
<evidence type="ECO:0000259" key="1">
    <source>
        <dbReference type="Pfam" id="PF05050"/>
    </source>
</evidence>
<dbReference type="PANTHER" id="PTHR34203">
    <property type="entry name" value="METHYLTRANSFERASE, FKBM FAMILY PROTEIN"/>
    <property type="match status" value="1"/>
</dbReference>
<protein>
    <recommendedName>
        <fullName evidence="1">Methyltransferase FkbM domain-containing protein</fullName>
    </recommendedName>
</protein>
<evidence type="ECO:0000313" key="2">
    <source>
        <dbReference type="EMBL" id="CAD9302727.1"/>
    </source>
</evidence>
<gene>
    <name evidence="2" type="ORF">SSP0437_LOCUS9072</name>
</gene>
<sequence length="297" mass="31618">MASVSLARQRDDQAADTGTLLAAVLPKEDPFNSGALAVWGHMSPRTTAAAVHALTCPSPAAVGASLAICFDVGANIGFFSLVALHAGRCDAVVSVEVEPRLVRRLAISRRLSHAPHRWHLVHAAASNTSDSLDSREAWSRRREVRPSLLGLTRVRPREVAPPSWPPVPGVTVDDLAARLAQRVGTANVYVPLLKVDVEGGDGEVLQGARSLLHRCAVGSLLVELTDESAPVLLDLLAVAATRCGYRAYAFREDYLATTIPPSLGSLLADGVLHPLPLDGRTMPRDAESVYCTMHAIS</sequence>
<dbReference type="EMBL" id="HBGL01011651">
    <property type="protein sequence ID" value="CAD9302727.1"/>
    <property type="molecule type" value="Transcribed_RNA"/>
</dbReference>
<proteinExistence type="predicted"/>
<dbReference type="AlphaFoldDB" id="A0A7S1YIQ8"/>
<dbReference type="SUPFAM" id="SSF53335">
    <property type="entry name" value="S-adenosyl-L-methionine-dependent methyltransferases"/>
    <property type="match status" value="1"/>
</dbReference>
<reference evidence="2" key="1">
    <citation type="submission" date="2021-01" db="EMBL/GenBank/DDBJ databases">
        <authorList>
            <person name="Corre E."/>
            <person name="Pelletier E."/>
            <person name="Niang G."/>
            <person name="Scheremetjew M."/>
            <person name="Finn R."/>
            <person name="Kale V."/>
            <person name="Holt S."/>
            <person name="Cochrane G."/>
            <person name="Meng A."/>
            <person name="Brown T."/>
            <person name="Cohen L."/>
        </authorList>
    </citation>
    <scope>NUCLEOTIDE SEQUENCE</scope>
    <source>
        <strain evidence="2">ATCC 50979</strain>
    </source>
</reference>
<organism evidence="2">
    <name type="scientific">Sexangularia sp. CB-2014</name>
    <dbReference type="NCBI Taxonomy" id="1486929"/>
    <lineage>
        <taxon>Eukaryota</taxon>
        <taxon>Amoebozoa</taxon>
        <taxon>Tubulinea</taxon>
        <taxon>Elardia</taxon>
        <taxon>Arcellinida</taxon>
        <taxon>Arcellinida incertae sedis</taxon>
        <taxon>Sexangularia</taxon>
    </lineage>
</organism>
<dbReference type="InterPro" id="IPR029063">
    <property type="entry name" value="SAM-dependent_MTases_sf"/>
</dbReference>
<dbReference type="NCBIfam" id="TIGR01444">
    <property type="entry name" value="fkbM_fam"/>
    <property type="match status" value="1"/>
</dbReference>
<dbReference type="Pfam" id="PF05050">
    <property type="entry name" value="Methyltransf_21"/>
    <property type="match status" value="1"/>
</dbReference>